<evidence type="ECO:0000313" key="3">
    <source>
        <dbReference type="WBParaSite" id="L893_g18128.t1"/>
    </source>
</evidence>
<feature type="compositionally biased region" description="Polar residues" evidence="1">
    <location>
        <begin position="195"/>
        <end position="210"/>
    </location>
</feature>
<evidence type="ECO:0000256" key="1">
    <source>
        <dbReference type="SAM" id="MobiDB-lite"/>
    </source>
</evidence>
<proteinExistence type="predicted"/>
<organism evidence="2 3">
    <name type="scientific">Steinernema glaseri</name>
    <dbReference type="NCBI Taxonomy" id="37863"/>
    <lineage>
        <taxon>Eukaryota</taxon>
        <taxon>Metazoa</taxon>
        <taxon>Ecdysozoa</taxon>
        <taxon>Nematoda</taxon>
        <taxon>Chromadorea</taxon>
        <taxon>Rhabditida</taxon>
        <taxon>Tylenchina</taxon>
        <taxon>Panagrolaimomorpha</taxon>
        <taxon>Strongyloidoidea</taxon>
        <taxon>Steinernematidae</taxon>
        <taxon>Steinernema</taxon>
    </lineage>
</organism>
<reference evidence="3" key="1">
    <citation type="submission" date="2016-11" db="UniProtKB">
        <authorList>
            <consortium name="WormBaseParasite"/>
        </authorList>
    </citation>
    <scope>IDENTIFICATION</scope>
</reference>
<sequence>MFARYRMSYDHSTLPIVDQLAFRLKHLPIQRPDLFMGRANFRPFADALFIRRRQITGGGAFLYPKVVGTDKGGGMDRKHLWIQPTRSDTRLLDGKATKAKGFEPATPPQRRQPEGLMSNMSSFYSSPCRVVYGALPSVAASKPTCGIIGPVMVNHRFCLHPARLHELSVAEQKEPLKSCCTHPASLMYHEYDSKSASGTSEGVMSNMSKPNRTKSFEPGSTLKN</sequence>
<evidence type="ECO:0000313" key="2">
    <source>
        <dbReference type="Proteomes" id="UP000095287"/>
    </source>
</evidence>
<dbReference type="AlphaFoldDB" id="A0A1I7YNK1"/>
<feature type="region of interest" description="Disordered" evidence="1">
    <location>
        <begin position="195"/>
        <end position="224"/>
    </location>
</feature>
<name>A0A1I7YNK1_9BILA</name>
<keyword evidence="2" id="KW-1185">Reference proteome</keyword>
<protein>
    <submittedName>
        <fullName evidence="3">Uncharacterized protein</fullName>
    </submittedName>
</protein>
<dbReference type="WBParaSite" id="L893_g18128.t1">
    <property type="protein sequence ID" value="L893_g18128.t1"/>
    <property type="gene ID" value="L893_g18128"/>
</dbReference>
<dbReference type="Proteomes" id="UP000095287">
    <property type="component" value="Unplaced"/>
</dbReference>
<accession>A0A1I7YNK1</accession>